<feature type="compositionally biased region" description="Low complexity" evidence="8">
    <location>
        <begin position="455"/>
        <end position="467"/>
    </location>
</feature>
<feature type="compositionally biased region" description="Low complexity" evidence="8">
    <location>
        <begin position="138"/>
        <end position="150"/>
    </location>
</feature>
<name>A0A1J7HP11_LUPAN</name>
<protein>
    <submittedName>
        <fullName evidence="9">Uncharacterized protein</fullName>
    </submittedName>
</protein>
<comment type="function">
    <text evidence="1">Involved in auxin transport. Regulator of the auxin signaling pathway.</text>
</comment>
<feature type="region of interest" description="Disordered" evidence="8">
    <location>
        <begin position="351"/>
        <end position="389"/>
    </location>
</feature>
<evidence type="ECO:0000256" key="4">
    <source>
        <dbReference type="ARBA" id="ARBA00022448"/>
    </source>
</evidence>
<dbReference type="GO" id="GO:0005886">
    <property type="term" value="C:plasma membrane"/>
    <property type="evidence" value="ECO:0007669"/>
    <property type="project" value="UniProtKB-SubCell"/>
</dbReference>
<feature type="compositionally biased region" description="Low complexity" evidence="8">
    <location>
        <begin position="426"/>
        <end position="440"/>
    </location>
</feature>
<gene>
    <name evidence="9" type="ORF">TanjilG_14694</name>
</gene>
<feature type="region of interest" description="Disordered" evidence="8">
    <location>
        <begin position="426"/>
        <end position="472"/>
    </location>
</feature>
<evidence type="ECO:0000256" key="5">
    <source>
        <dbReference type="ARBA" id="ARBA00022475"/>
    </source>
</evidence>
<evidence type="ECO:0000256" key="8">
    <source>
        <dbReference type="SAM" id="MobiDB-lite"/>
    </source>
</evidence>
<feature type="region of interest" description="Disordered" evidence="8">
    <location>
        <begin position="589"/>
        <end position="628"/>
    </location>
</feature>
<feature type="compositionally biased region" description="Polar residues" evidence="8">
    <location>
        <begin position="358"/>
        <end position="377"/>
    </location>
</feature>
<evidence type="ECO:0000256" key="3">
    <source>
        <dbReference type="ARBA" id="ARBA00010067"/>
    </source>
</evidence>
<feature type="compositionally biased region" description="Polar residues" evidence="8">
    <location>
        <begin position="41"/>
        <end position="60"/>
    </location>
</feature>
<comment type="similarity">
    <text evidence="3">Belongs to the BIG GRAIN 1 (BG1) plant protein family.</text>
</comment>
<dbReference type="STRING" id="3871.A0A1J7HP11"/>
<evidence type="ECO:0000256" key="6">
    <source>
        <dbReference type="ARBA" id="ARBA00023136"/>
    </source>
</evidence>
<reference evidence="9 10" key="1">
    <citation type="journal article" date="2017" name="Plant Biotechnol. J.">
        <title>A comprehensive draft genome sequence for lupin (Lupinus angustifolius), an emerging health food: insights into plant-microbe interactions and legume evolution.</title>
        <authorList>
            <person name="Hane J.K."/>
            <person name="Ming Y."/>
            <person name="Kamphuis L.G."/>
            <person name="Nelson M.N."/>
            <person name="Garg G."/>
            <person name="Atkins C.A."/>
            <person name="Bayer P.E."/>
            <person name="Bravo A."/>
            <person name="Bringans S."/>
            <person name="Cannon S."/>
            <person name="Edwards D."/>
            <person name="Foley R."/>
            <person name="Gao L.L."/>
            <person name="Harrison M.J."/>
            <person name="Huang W."/>
            <person name="Hurgobin B."/>
            <person name="Li S."/>
            <person name="Liu C.W."/>
            <person name="McGrath A."/>
            <person name="Morahan G."/>
            <person name="Murray J."/>
            <person name="Weller J."/>
            <person name="Jian J."/>
            <person name="Singh K.B."/>
        </authorList>
    </citation>
    <scope>NUCLEOTIDE SEQUENCE [LARGE SCALE GENOMIC DNA]</scope>
    <source>
        <strain evidence="10">cv. Tanjil</strain>
        <tissue evidence="9">Whole plant</tissue>
    </source>
</reference>
<keyword evidence="5" id="KW-1003">Cell membrane</keyword>
<comment type="subcellular location">
    <subcellularLocation>
        <location evidence="2">Cell membrane</location>
    </subcellularLocation>
</comment>
<keyword evidence="6" id="KW-0472">Membrane</keyword>
<evidence type="ECO:0000313" key="9">
    <source>
        <dbReference type="EMBL" id="OIW03469.1"/>
    </source>
</evidence>
<keyword evidence="10" id="KW-1185">Reference proteome</keyword>
<evidence type="ECO:0000256" key="2">
    <source>
        <dbReference type="ARBA" id="ARBA00004236"/>
    </source>
</evidence>
<evidence type="ECO:0000256" key="7">
    <source>
        <dbReference type="ARBA" id="ARBA00023294"/>
    </source>
</evidence>
<dbReference type="InterPro" id="IPR039621">
    <property type="entry name" value="BG1-like"/>
</dbReference>
<feature type="compositionally biased region" description="Low complexity" evidence="8">
    <location>
        <begin position="109"/>
        <end position="123"/>
    </location>
</feature>
<dbReference type="PANTHER" id="PTHR33541:SF31">
    <property type="entry name" value="PROTEIN BIG GRAIN 1-LIKE A"/>
    <property type="match status" value="1"/>
</dbReference>
<evidence type="ECO:0000256" key="1">
    <source>
        <dbReference type="ARBA" id="ARBA00002281"/>
    </source>
</evidence>
<organism evidence="9 10">
    <name type="scientific">Lupinus angustifolius</name>
    <name type="common">Narrow-leaved blue lupine</name>
    <dbReference type="NCBI Taxonomy" id="3871"/>
    <lineage>
        <taxon>Eukaryota</taxon>
        <taxon>Viridiplantae</taxon>
        <taxon>Streptophyta</taxon>
        <taxon>Embryophyta</taxon>
        <taxon>Tracheophyta</taxon>
        <taxon>Spermatophyta</taxon>
        <taxon>Magnoliopsida</taxon>
        <taxon>eudicotyledons</taxon>
        <taxon>Gunneridae</taxon>
        <taxon>Pentapetalae</taxon>
        <taxon>rosids</taxon>
        <taxon>fabids</taxon>
        <taxon>Fabales</taxon>
        <taxon>Fabaceae</taxon>
        <taxon>Papilionoideae</taxon>
        <taxon>50 kb inversion clade</taxon>
        <taxon>genistoids sensu lato</taxon>
        <taxon>core genistoids</taxon>
        <taxon>Genisteae</taxon>
        <taxon>Lupinus</taxon>
    </lineage>
</organism>
<dbReference type="Gramene" id="OIW03469">
    <property type="protein sequence ID" value="OIW03469"/>
    <property type="gene ID" value="TanjilG_14694"/>
</dbReference>
<dbReference type="Proteomes" id="UP000188354">
    <property type="component" value="Chromosome LG10"/>
</dbReference>
<dbReference type="PANTHER" id="PTHR33541">
    <property type="entry name" value="PROTEIN BIG GRAIN 1-LIKE A-RELATED"/>
    <property type="match status" value="1"/>
</dbReference>
<proteinExistence type="inferred from homology"/>
<accession>A0A1J7HP11</accession>
<keyword evidence="4" id="KW-0813">Transport</keyword>
<sequence>MHRREREGLCPQRRRTPSFSSTLLDTIYRSIDESKTDLDQDQQVGHYNKPSKNINFSNKYNHGIHNSEKSGKERMNLRQAVMLEDWMEKQNSHSSYLLNPSSSSSECSSAGMFSFSSSETDSSNNKQRSKTKSEKPQMKQQQQQQQQQQKAQEEGGFARTKLRAMKIYGDLNQKVKQPISPGSKIACFLSSIFNSYNVKKAKMCYVGAVEDVTFEHKSKSPCFSSTPSSFSTRSCMTKTPSSAKRNKSNNNGIKRSVRFYPVSVILGEDSETDPSLMPLSNVRKVPRSSSTNDLKNTTMAKEKGYKNSSAKETVCTKMHRREREGLCPQRRRTPSFSSTLLDTIYRSIDESKTDLDQDQQVGHYNKPSKNINFSNKYNHGIHNSEKSGKERMNLRQAVMLEDWMEKQNSHSSYLLNPSSSSSECSSAGMFSFSSSETDSSNNKQRSKTKSEKPQMKQQQQQQQQQQKAQEEGGFARTKLRAMKIYGDLNQKVKQPISPGSKIACFLSSIFNSYNVKKAKMCYVGAVEDVTFEHKSKSPCFSSTPSSFSTRSCMTKTPSSAKRNKSNNNGIKRSVRFYPVSVILGEDSETDPSLMPLSNVRKDPRRSSTNDLKNTTMAKEKGYKNSSGKCNFDFNDFYDNGED</sequence>
<dbReference type="GO" id="GO:0009734">
    <property type="term" value="P:auxin-activated signaling pathway"/>
    <property type="evidence" value="ECO:0007669"/>
    <property type="project" value="UniProtKB-KW"/>
</dbReference>
<dbReference type="EMBL" id="CM007370">
    <property type="protein sequence ID" value="OIW03469.1"/>
    <property type="molecule type" value="Genomic_DNA"/>
</dbReference>
<feature type="region of interest" description="Disordered" evidence="8">
    <location>
        <begin position="109"/>
        <end position="155"/>
    </location>
</feature>
<feature type="region of interest" description="Disordered" evidence="8">
    <location>
        <begin position="38"/>
        <end position="72"/>
    </location>
</feature>
<dbReference type="AlphaFoldDB" id="A0A1J7HP11"/>
<keyword evidence="7" id="KW-0927">Auxin signaling pathway</keyword>
<evidence type="ECO:0000313" key="10">
    <source>
        <dbReference type="Proteomes" id="UP000188354"/>
    </source>
</evidence>